<dbReference type="RefSeq" id="WP_101811865.1">
    <property type="nucleotide sequence ID" value="NZ_PKGI01000029.1"/>
</dbReference>
<reference evidence="3" key="1">
    <citation type="submission" date="2017-12" db="EMBL/GenBank/DDBJ databases">
        <authorList>
            <person name="Christensen H."/>
        </authorList>
    </citation>
    <scope>NUCLEOTIDE SEQUENCE [LARGE SCALE GENOMIC DNA]</scope>
    <source>
        <strain evidence="3">268A</strain>
    </source>
</reference>
<proteinExistence type="predicted"/>
<accession>A0A2I2AAS9</accession>
<gene>
    <name evidence="2" type="ORF">CYR79_06020</name>
</gene>
<dbReference type="EMBL" id="PKGI01000029">
    <property type="protein sequence ID" value="PLA76468.1"/>
    <property type="molecule type" value="Genomic_DNA"/>
</dbReference>
<dbReference type="PROSITE" id="PS50930">
    <property type="entry name" value="HTH_LYTTR"/>
    <property type="match status" value="1"/>
</dbReference>
<comment type="caution">
    <text evidence="2">The sequence shown here is derived from an EMBL/GenBank/DDBJ whole genome shotgun (WGS) entry which is preliminary data.</text>
</comment>
<dbReference type="AlphaFoldDB" id="A0A2I2AAS9"/>
<dbReference type="Gene3D" id="2.40.50.1020">
    <property type="entry name" value="LytTr DNA-binding domain"/>
    <property type="match status" value="1"/>
</dbReference>
<evidence type="ECO:0000259" key="1">
    <source>
        <dbReference type="PROSITE" id="PS50930"/>
    </source>
</evidence>
<evidence type="ECO:0000313" key="3">
    <source>
        <dbReference type="Proteomes" id="UP000234579"/>
    </source>
</evidence>
<dbReference type="GO" id="GO:0000156">
    <property type="term" value="F:phosphorelay response regulator activity"/>
    <property type="evidence" value="ECO:0007669"/>
    <property type="project" value="InterPro"/>
</dbReference>
<dbReference type="SMART" id="SM00850">
    <property type="entry name" value="LytTR"/>
    <property type="match status" value="1"/>
</dbReference>
<sequence>MKVKLELDPSLTEPEIIITAPQLTPEVNELVQSLQLKSRQLIFYQGETEYYLALERILFFEVSDRRTWAHTSTQLYQVKASLKELEERLPRDFQRCSKGVILNTKQIYALTKNLAGCEIKFADSEKKVYVSRHYYQTLRDYLQERID</sequence>
<evidence type="ECO:0000313" key="2">
    <source>
        <dbReference type="EMBL" id="PLA76468.1"/>
    </source>
</evidence>
<dbReference type="PANTHER" id="PTHR37299:SF4">
    <property type="entry name" value="TRANSCRIPTIONAL REGULATOR"/>
    <property type="match status" value="1"/>
</dbReference>
<dbReference type="Proteomes" id="UP000234579">
    <property type="component" value="Unassembled WGS sequence"/>
</dbReference>
<dbReference type="Pfam" id="PF04397">
    <property type="entry name" value="LytTR"/>
    <property type="match status" value="1"/>
</dbReference>
<dbReference type="GO" id="GO:0003677">
    <property type="term" value="F:DNA binding"/>
    <property type="evidence" value="ECO:0007669"/>
    <property type="project" value="InterPro"/>
</dbReference>
<dbReference type="InterPro" id="IPR007492">
    <property type="entry name" value="LytTR_DNA-bd_dom"/>
</dbReference>
<name>A0A2I2AAS9_9LACO</name>
<feature type="domain" description="HTH LytTR-type" evidence="1">
    <location>
        <begin position="41"/>
        <end position="144"/>
    </location>
</feature>
<organism evidence="2 3">
    <name type="scientific">Ligilactobacillus agilis</name>
    <dbReference type="NCBI Taxonomy" id="1601"/>
    <lineage>
        <taxon>Bacteria</taxon>
        <taxon>Bacillati</taxon>
        <taxon>Bacillota</taxon>
        <taxon>Bacilli</taxon>
        <taxon>Lactobacillales</taxon>
        <taxon>Lactobacillaceae</taxon>
        <taxon>Ligilactobacillus</taxon>
    </lineage>
</organism>
<dbReference type="InterPro" id="IPR046947">
    <property type="entry name" value="LytR-like"/>
</dbReference>
<dbReference type="PANTHER" id="PTHR37299">
    <property type="entry name" value="TRANSCRIPTIONAL REGULATOR-RELATED"/>
    <property type="match status" value="1"/>
</dbReference>
<protein>
    <submittedName>
        <fullName evidence="2">LytTR family transcriptional regulator</fullName>
    </submittedName>
</protein>